<name>A0ACB8BEU1_9AGAM</name>
<evidence type="ECO:0000313" key="2">
    <source>
        <dbReference type="Proteomes" id="UP000790709"/>
    </source>
</evidence>
<sequence>MLRIPSELIENVVVILALLECPSAIAALSQTNKQLFDLIYRSPDHHLWREVFLTTYDDPRPSLQHIRRLCDKQSDPVDSFDWAFEYQRRVQCDKLVREEVALKRLVDAVDLLRERSRLTLEQDQTFAPSLLSVVKTLLSMIGTSTPFPSSPSSTLSPDISSLRNAPFCPSYIHHLALGTQEDLGSLNVHTLERYLDRGYPPQLTRTLFARMTIDVEGSPPFVPGLMSASYWDRSETARLFHKLVFLAGFRPIREPLQVTPISEPASASSEGDVEAADPLASVSQESETPIPFPSSKDQFIQARVLARRRVYDMRYLSRNRMWGPYLPVPRANSRGASSGAMGTRGAPGSEGGEGGDDEEGEWEDEDEDDDLDEDFLSMMMHIRGPDDTRMPLDPPIQPYELVPDYTWLASARISVEARLKDVPRVIVASLPDMYSSDGIVDALRHMHATRIGSSPGYWNAQRVQPKRDVADASKGKGKELEVEGWDWAGVTGIWRRCVCCRLQLSLDRFNEDFVSEACRVMPMALRISGYSRAPTPPSSTTNESLLPVIHLEGESIGTDTSLDDVRKVTGTVSVIGDGAIRWSMIFSVPGSDRPLWSSEGIQSGPPGSACGVLGMWTGAQHERRDPLGPFWMWKVA</sequence>
<protein>
    <submittedName>
        <fullName evidence="1">Uncharacterized protein</fullName>
    </submittedName>
</protein>
<accession>A0ACB8BEU1</accession>
<gene>
    <name evidence="1" type="ORF">BV22DRAFT_1105634</name>
</gene>
<proteinExistence type="predicted"/>
<organism evidence="1 2">
    <name type="scientific">Leucogyrophana mollusca</name>
    <dbReference type="NCBI Taxonomy" id="85980"/>
    <lineage>
        <taxon>Eukaryota</taxon>
        <taxon>Fungi</taxon>
        <taxon>Dikarya</taxon>
        <taxon>Basidiomycota</taxon>
        <taxon>Agaricomycotina</taxon>
        <taxon>Agaricomycetes</taxon>
        <taxon>Agaricomycetidae</taxon>
        <taxon>Boletales</taxon>
        <taxon>Boletales incertae sedis</taxon>
        <taxon>Leucogyrophana</taxon>
    </lineage>
</organism>
<comment type="caution">
    <text evidence="1">The sequence shown here is derived from an EMBL/GenBank/DDBJ whole genome shotgun (WGS) entry which is preliminary data.</text>
</comment>
<dbReference type="EMBL" id="MU266431">
    <property type="protein sequence ID" value="KAH7924179.1"/>
    <property type="molecule type" value="Genomic_DNA"/>
</dbReference>
<reference evidence="1" key="1">
    <citation type="journal article" date="2021" name="New Phytol.">
        <title>Evolutionary innovations through gain and loss of genes in the ectomycorrhizal Boletales.</title>
        <authorList>
            <person name="Wu G."/>
            <person name="Miyauchi S."/>
            <person name="Morin E."/>
            <person name="Kuo A."/>
            <person name="Drula E."/>
            <person name="Varga T."/>
            <person name="Kohler A."/>
            <person name="Feng B."/>
            <person name="Cao Y."/>
            <person name="Lipzen A."/>
            <person name="Daum C."/>
            <person name="Hundley H."/>
            <person name="Pangilinan J."/>
            <person name="Johnson J."/>
            <person name="Barry K."/>
            <person name="LaButti K."/>
            <person name="Ng V."/>
            <person name="Ahrendt S."/>
            <person name="Min B."/>
            <person name="Choi I.G."/>
            <person name="Park H."/>
            <person name="Plett J.M."/>
            <person name="Magnuson J."/>
            <person name="Spatafora J.W."/>
            <person name="Nagy L.G."/>
            <person name="Henrissat B."/>
            <person name="Grigoriev I.V."/>
            <person name="Yang Z.L."/>
            <person name="Xu J."/>
            <person name="Martin F.M."/>
        </authorList>
    </citation>
    <scope>NUCLEOTIDE SEQUENCE</scope>
    <source>
        <strain evidence="1">KUC20120723A-06</strain>
    </source>
</reference>
<keyword evidence="2" id="KW-1185">Reference proteome</keyword>
<dbReference type="Proteomes" id="UP000790709">
    <property type="component" value="Unassembled WGS sequence"/>
</dbReference>
<evidence type="ECO:0000313" key="1">
    <source>
        <dbReference type="EMBL" id="KAH7924179.1"/>
    </source>
</evidence>